<feature type="transmembrane region" description="Helical" evidence="6">
    <location>
        <begin position="210"/>
        <end position="237"/>
    </location>
</feature>
<proteinExistence type="predicted"/>
<accession>A0ABM8TFR2</accession>
<gene>
    <name evidence="7" type="ORF">LMG26411_02128</name>
</gene>
<feature type="transmembrane region" description="Helical" evidence="6">
    <location>
        <begin position="346"/>
        <end position="367"/>
    </location>
</feature>
<feature type="transmembrane region" description="Helical" evidence="6">
    <location>
        <begin position="66"/>
        <end position="89"/>
    </location>
</feature>
<keyword evidence="5 6" id="KW-0472">Membrane</keyword>
<dbReference type="PANTHER" id="PTHR30250:SF28">
    <property type="entry name" value="POLYSACCHARIDE BIOSYNTHESIS PROTEIN"/>
    <property type="match status" value="1"/>
</dbReference>
<feature type="transmembrane region" description="Helical" evidence="6">
    <location>
        <begin position="282"/>
        <end position="306"/>
    </location>
</feature>
<reference evidence="7 8" key="1">
    <citation type="submission" date="2021-03" db="EMBL/GenBank/DDBJ databases">
        <authorList>
            <person name="Peeters C."/>
        </authorList>
    </citation>
    <scope>NUCLEOTIDE SEQUENCE [LARGE SCALE GENOMIC DNA]</scope>
    <source>
        <strain evidence="7 8">LMG 26411</strain>
    </source>
</reference>
<evidence type="ECO:0000313" key="8">
    <source>
        <dbReference type="Proteomes" id="UP000672657"/>
    </source>
</evidence>
<dbReference type="Pfam" id="PF13440">
    <property type="entry name" value="Polysacc_synt_3"/>
    <property type="match status" value="1"/>
</dbReference>
<dbReference type="PANTHER" id="PTHR30250">
    <property type="entry name" value="PST FAMILY PREDICTED COLANIC ACID TRANSPORTER"/>
    <property type="match status" value="1"/>
</dbReference>
<protein>
    <submittedName>
        <fullName evidence="7">Uncharacterized protein</fullName>
    </submittedName>
</protein>
<feature type="transmembrane region" description="Helical" evidence="6">
    <location>
        <begin position="431"/>
        <end position="449"/>
    </location>
</feature>
<comment type="subcellular location">
    <subcellularLocation>
        <location evidence="1">Cell membrane</location>
        <topology evidence="1">Multi-pass membrane protein</topology>
    </subcellularLocation>
</comment>
<evidence type="ECO:0000256" key="4">
    <source>
        <dbReference type="ARBA" id="ARBA00022989"/>
    </source>
</evidence>
<feature type="transmembrane region" description="Helical" evidence="6">
    <location>
        <begin position="101"/>
        <end position="120"/>
    </location>
</feature>
<comment type="caution">
    <text evidence="7">The sequence shown here is derived from an EMBL/GenBank/DDBJ whole genome shotgun (WGS) entry which is preliminary data.</text>
</comment>
<feature type="transmembrane region" description="Helical" evidence="6">
    <location>
        <begin position="408"/>
        <end position="425"/>
    </location>
</feature>
<sequence length="457" mass="49222">MLIGGSAGAQLLTLAVSPILTRLYDPHDFGTLAVFTAMLVCVSVLACLRYELAIALPASDAEAENVVALSVVCLTVTSLLCTLVILCFGDEIADVLNWEHASGYIWLLPVGIFAAGIFAVTEKWMVRSHHFSRLAKTKLLQSATSNGIQLGGYSFGVLSLIAGAIVGQSLGAGQYIVREIRQRGGGVSWAGIAAVASRYRNFPLFSTWGVMFNVAGVQLVPLVFSALFGTIVVGYFAFALRLVQGPTTLIGAALCNVFIAHAPAALREGRLAAVVEEMRRKLAVVGIPALVLLTVSGPDLFAAVFGEKWRQAGVYARWMAPWIYLQFQVSPISPLAQILEAQKMELAANFITFSMRAVTLAVCYVWSVPGNTSVQAFCVVSAVAYLAMLTLFMSRVGVGLPAMLMHDIRKILLFLLCAAPALYLFDGSVDVRTGLAACYFMILSAGWLYRERRTGTW</sequence>
<dbReference type="EMBL" id="CAJPVI010000010">
    <property type="protein sequence ID" value="CAG2141842.1"/>
    <property type="molecule type" value="Genomic_DNA"/>
</dbReference>
<feature type="transmembrane region" description="Helical" evidence="6">
    <location>
        <begin position="373"/>
        <end position="396"/>
    </location>
</feature>
<evidence type="ECO:0000256" key="6">
    <source>
        <dbReference type="SAM" id="Phobius"/>
    </source>
</evidence>
<evidence type="ECO:0000256" key="3">
    <source>
        <dbReference type="ARBA" id="ARBA00022692"/>
    </source>
</evidence>
<name>A0ABM8TFR2_9BURK</name>
<keyword evidence="2" id="KW-1003">Cell membrane</keyword>
<keyword evidence="3 6" id="KW-0812">Transmembrane</keyword>
<evidence type="ECO:0000256" key="1">
    <source>
        <dbReference type="ARBA" id="ARBA00004651"/>
    </source>
</evidence>
<evidence type="ECO:0000256" key="5">
    <source>
        <dbReference type="ARBA" id="ARBA00023136"/>
    </source>
</evidence>
<keyword evidence="8" id="KW-1185">Reference proteome</keyword>
<feature type="transmembrane region" description="Helical" evidence="6">
    <location>
        <begin position="243"/>
        <end position="262"/>
    </location>
</feature>
<feature type="transmembrane region" description="Helical" evidence="6">
    <location>
        <begin position="31"/>
        <end position="54"/>
    </location>
</feature>
<evidence type="ECO:0000256" key="2">
    <source>
        <dbReference type="ARBA" id="ARBA00022475"/>
    </source>
</evidence>
<evidence type="ECO:0000313" key="7">
    <source>
        <dbReference type="EMBL" id="CAG2141842.1"/>
    </source>
</evidence>
<organism evidence="7 8">
    <name type="scientific">Cupriavidus numazuensis</name>
    <dbReference type="NCBI Taxonomy" id="221992"/>
    <lineage>
        <taxon>Bacteria</taxon>
        <taxon>Pseudomonadati</taxon>
        <taxon>Pseudomonadota</taxon>
        <taxon>Betaproteobacteria</taxon>
        <taxon>Burkholderiales</taxon>
        <taxon>Burkholderiaceae</taxon>
        <taxon>Cupriavidus</taxon>
    </lineage>
</organism>
<dbReference type="InterPro" id="IPR050833">
    <property type="entry name" value="Poly_Biosynth_Transport"/>
</dbReference>
<keyword evidence="4 6" id="KW-1133">Transmembrane helix</keyword>
<dbReference type="Proteomes" id="UP000672657">
    <property type="component" value="Unassembled WGS sequence"/>
</dbReference>